<evidence type="ECO:0000256" key="4">
    <source>
        <dbReference type="ARBA" id="ARBA00022840"/>
    </source>
</evidence>
<keyword evidence="3 7" id="KW-0418">Kinase</keyword>
<dbReference type="Pfam" id="PF00069">
    <property type="entry name" value="Pkinase"/>
    <property type="match status" value="1"/>
</dbReference>
<dbReference type="Gene3D" id="1.10.510.10">
    <property type="entry name" value="Transferase(Phosphotransferase) domain 1"/>
    <property type="match status" value="1"/>
</dbReference>
<dbReference type="Proteomes" id="UP000593892">
    <property type="component" value="Chromosome"/>
</dbReference>
<dbReference type="PANTHER" id="PTHR43289">
    <property type="entry name" value="MITOGEN-ACTIVATED PROTEIN KINASE KINASE KINASE 20-RELATED"/>
    <property type="match status" value="1"/>
</dbReference>
<dbReference type="KEGG" id="pfer:IRI77_11865"/>
<dbReference type="GO" id="GO:0004674">
    <property type="term" value="F:protein serine/threonine kinase activity"/>
    <property type="evidence" value="ECO:0007669"/>
    <property type="project" value="TreeGrafter"/>
</dbReference>
<accession>A0A7S7SN53</accession>
<protein>
    <submittedName>
        <fullName evidence="7">Protein kinase</fullName>
    </submittedName>
</protein>
<evidence type="ECO:0000259" key="6">
    <source>
        <dbReference type="PROSITE" id="PS50011"/>
    </source>
</evidence>
<organism evidence="7 8">
    <name type="scientific">Paludibaculum fermentans</name>
    <dbReference type="NCBI Taxonomy" id="1473598"/>
    <lineage>
        <taxon>Bacteria</taxon>
        <taxon>Pseudomonadati</taxon>
        <taxon>Acidobacteriota</taxon>
        <taxon>Terriglobia</taxon>
        <taxon>Bryobacterales</taxon>
        <taxon>Bryobacteraceae</taxon>
        <taxon>Paludibaculum</taxon>
    </lineage>
</organism>
<dbReference type="SUPFAM" id="SSF48452">
    <property type="entry name" value="TPR-like"/>
    <property type="match status" value="2"/>
</dbReference>
<dbReference type="GO" id="GO:0005524">
    <property type="term" value="F:ATP binding"/>
    <property type="evidence" value="ECO:0007669"/>
    <property type="project" value="UniProtKB-UniRule"/>
</dbReference>
<evidence type="ECO:0000256" key="2">
    <source>
        <dbReference type="ARBA" id="ARBA00022741"/>
    </source>
</evidence>
<dbReference type="EMBL" id="CP063849">
    <property type="protein sequence ID" value="QOY90608.1"/>
    <property type="molecule type" value="Genomic_DNA"/>
</dbReference>
<dbReference type="PROSITE" id="PS00108">
    <property type="entry name" value="PROTEIN_KINASE_ST"/>
    <property type="match status" value="1"/>
</dbReference>
<keyword evidence="8" id="KW-1185">Reference proteome</keyword>
<dbReference type="InterPro" id="IPR011990">
    <property type="entry name" value="TPR-like_helical_dom_sf"/>
</dbReference>
<reference evidence="7 8" key="1">
    <citation type="submission" date="2020-10" db="EMBL/GenBank/DDBJ databases">
        <title>Complete genome sequence of Paludibaculum fermentans P105T, a facultatively anaerobic acidobacterium capable of dissimilatory Fe(III) reduction.</title>
        <authorList>
            <person name="Dedysh S.N."/>
            <person name="Beletsky A.V."/>
            <person name="Kulichevskaya I.S."/>
            <person name="Mardanov A.V."/>
            <person name="Ravin N.V."/>
        </authorList>
    </citation>
    <scope>NUCLEOTIDE SEQUENCE [LARGE SCALE GENOMIC DNA]</scope>
    <source>
        <strain evidence="7 8">P105</strain>
    </source>
</reference>
<name>A0A7S7SN53_PALFE</name>
<dbReference type="Gene3D" id="1.25.40.10">
    <property type="entry name" value="Tetratricopeptide repeat domain"/>
    <property type="match status" value="1"/>
</dbReference>
<sequence length="910" mass="100546">MLPERWNKLEEVFQTAADLPEERRPGYLKEACGDDQELRREVEEMLAASTLDLIRDVIESTSDSMAAEADQDPLVGSLLGAYRVISLIGRGGMGVVYRAVRDDDQYHKEVAIKVIPRMLAGPEAVSRFRSERQILADLDHPNIARLLDGGTSDGVPYLVMEFVEGVPITQYVRERNLSVPDRLRLMRSVCAAVQSAHQKLVVHRDLKPANILVTPDGSVKLLDFGVAKMIAPSETDLVQTSSHMMTPDYASPEQIQGAAVTTASDVYSLGVVLFELLAGERPYRVTGPGLHEAERVVCQTEPRKLSELPNLPPRLRRRLSGDLDNIVQMAMRKHAERRYGSVEQFSEDLRRHMEGQPVRARADTPLYSLGKFLSRHRWPVTAGLLVAASLITGTVVAVRQARRAEQRFAELRGFARTVLVDLHSQLRDIPGTAPARRAIISHVENYLRNLVAQGAADDASLANEFATTYLRLGEIADSSAKALSDLESGRMLLERKRGRGEPEPEDAVLLARLHERIAGVQGELGNPAQVQEHLLSAAGLTQRLIDTRGPNPDAEQVKALVQWRLAQLYRTEYRLASAEEHAQVALEGCQSLKSRGIRNQELDEIETGVRNGLAAIYRRQGRWQLSLELYQSILADAERSAAANPGSVVGQRKLARSHQIVGDMLRSTSGREAEAASHLRAAVRIGERLAAQDSGDATSESNLGQYLTTAGEELSAPGQWAESVSYLRRAKDIFQARLKRMPDNGVDQLYMALTEAALGERLGDHGQRAEGVQYLRRGLERMRMLVSRDPKNTTDLLELFKVQRALAKQLAGQGRASEALAIASEVVNRARQVAAQATAGQSFTRREVPLSLLEMGEVCRILGRSEEARSWFQQTIQAWEDLNRAGIHFPELEAAMAEARVGASVTAVAR</sequence>
<gene>
    <name evidence="7" type="ORF">IRI77_11865</name>
</gene>
<dbReference type="Gene3D" id="3.30.200.20">
    <property type="entry name" value="Phosphorylase Kinase, domain 1"/>
    <property type="match status" value="1"/>
</dbReference>
<dbReference type="PANTHER" id="PTHR43289:SF34">
    <property type="entry name" value="SERINE_THREONINE-PROTEIN KINASE YBDM-RELATED"/>
    <property type="match status" value="1"/>
</dbReference>
<feature type="domain" description="Protein kinase" evidence="6">
    <location>
        <begin position="82"/>
        <end position="350"/>
    </location>
</feature>
<evidence type="ECO:0000256" key="3">
    <source>
        <dbReference type="ARBA" id="ARBA00022777"/>
    </source>
</evidence>
<keyword evidence="1" id="KW-0808">Transferase</keyword>
<dbReference type="InterPro" id="IPR000719">
    <property type="entry name" value="Prot_kinase_dom"/>
</dbReference>
<dbReference type="SMART" id="SM00220">
    <property type="entry name" value="S_TKc"/>
    <property type="match status" value="1"/>
</dbReference>
<keyword evidence="4 5" id="KW-0067">ATP-binding</keyword>
<dbReference type="InterPro" id="IPR011009">
    <property type="entry name" value="Kinase-like_dom_sf"/>
</dbReference>
<evidence type="ECO:0000313" key="8">
    <source>
        <dbReference type="Proteomes" id="UP000593892"/>
    </source>
</evidence>
<dbReference type="SUPFAM" id="SSF56112">
    <property type="entry name" value="Protein kinase-like (PK-like)"/>
    <property type="match status" value="1"/>
</dbReference>
<proteinExistence type="predicted"/>
<dbReference type="PROSITE" id="PS50011">
    <property type="entry name" value="PROTEIN_KINASE_DOM"/>
    <property type="match status" value="1"/>
</dbReference>
<evidence type="ECO:0000256" key="5">
    <source>
        <dbReference type="PROSITE-ProRule" id="PRU10141"/>
    </source>
</evidence>
<evidence type="ECO:0000313" key="7">
    <source>
        <dbReference type="EMBL" id="QOY90608.1"/>
    </source>
</evidence>
<dbReference type="AlphaFoldDB" id="A0A7S7SN53"/>
<evidence type="ECO:0000256" key="1">
    <source>
        <dbReference type="ARBA" id="ARBA00022679"/>
    </source>
</evidence>
<keyword evidence="2 5" id="KW-0547">Nucleotide-binding</keyword>
<dbReference type="InterPro" id="IPR008271">
    <property type="entry name" value="Ser/Thr_kinase_AS"/>
</dbReference>
<dbReference type="RefSeq" id="WP_194452268.1">
    <property type="nucleotide sequence ID" value="NZ_CP063849.1"/>
</dbReference>
<feature type="binding site" evidence="5">
    <location>
        <position position="113"/>
    </location>
    <ligand>
        <name>ATP</name>
        <dbReference type="ChEBI" id="CHEBI:30616"/>
    </ligand>
</feature>
<dbReference type="InterPro" id="IPR017441">
    <property type="entry name" value="Protein_kinase_ATP_BS"/>
</dbReference>
<dbReference type="PROSITE" id="PS00107">
    <property type="entry name" value="PROTEIN_KINASE_ATP"/>
    <property type="match status" value="1"/>
</dbReference>
<dbReference type="CDD" id="cd14014">
    <property type="entry name" value="STKc_PknB_like"/>
    <property type="match status" value="1"/>
</dbReference>